<keyword evidence="3" id="KW-0966">Cell projection</keyword>
<sequence>MEKARISSSQHAHEPRAARGAGKPSASSQNAEQATGTSGGFSLLLASLSDGSEPLSDGFATPVTAVDWAAIGVADAAQLAAFQSGLPSGLPPGAPWQSAGEHAPTAAGRLLGDGLGGGKAGLNSLVGQTAMLDGAAETAAVNGTAVPGSGAAPGRGVAGGRQTSILAAGGSDATARLDAALNSALRGTAKDETKGAGVADAGAAFSLAPAAAGALSAERRDVVAGHPGAEARGFADGATALPAGALAGLADVAAGSGDGRSGGRGGESAGNGASPSAALAVGEPGAEPSGADAAFSLDAALADPAQAGMEDQLAEQVAFWVNQKTQNAELTLDRDGQPVEVTVSLTGNEAHVSFRSDQAQTRELLDASVAQLRDLLQSEGLQLAGVSVGTSGGQGAREGDAPRDGGRQGAREATVRAAAPAGTAGRAQVATDRSVDIFV</sequence>
<dbReference type="InterPro" id="IPR038610">
    <property type="entry name" value="FliK-like_C_sf"/>
</dbReference>
<accession>A0ABU1IAA6</accession>
<organism evidence="3 4">
    <name type="scientific">Paracidovorax wautersii</name>
    <dbReference type="NCBI Taxonomy" id="1177982"/>
    <lineage>
        <taxon>Bacteria</taxon>
        <taxon>Pseudomonadati</taxon>
        <taxon>Pseudomonadota</taxon>
        <taxon>Betaproteobacteria</taxon>
        <taxon>Burkholderiales</taxon>
        <taxon>Comamonadaceae</taxon>
        <taxon>Paracidovorax</taxon>
    </lineage>
</organism>
<dbReference type="PANTHER" id="PTHR37533:SF2">
    <property type="entry name" value="FLAGELLAR HOOK-LENGTH CONTROL PROTEIN"/>
    <property type="match status" value="1"/>
</dbReference>
<dbReference type="Gene3D" id="3.30.750.140">
    <property type="match status" value="1"/>
</dbReference>
<evidence type="ECO:0000256" key="1">
    <source>
        <dbReference type="SAM" id="MobiDB-lite"/>
    </source>
</evidence>
<gene>
    <name evidence="3" type="ORF">QE399_001811</name>
</gene>
<dbReference type="CDD" id="cd17470">
    <property type="entry name" value="T3SS_Flik_C"/>
    <property type="match status" value="1"/>
</dbReference>
<feature type="region of interest" description="Disordered" evidence="1">
    <location>
        <begin position="256"/>
        <end position="291"/>
    </location>
</feature>
<protein>
    <submittedName>
        <fullName evidence="3">Flagellar hook-length control protein FliK</fullName>
    </submittedName>
</protein>
<dbReference type="RefSeq" id="WP_309828125.1">
    <property type="nucleotide sequence ID" value="NZ_JAVIZX010000001.1"/>
</dbReference>
<evidence type="ECO:0000313" key="3">
    <source>
        <dbReference type="EMBL" id="MDR6214122.1"/>
    </source>
</evidence>
<dbReference type="Pfam" id="PF02120">
    <property type="entry name" value="Flg_hook"/>
    <property type="match status" value="1"/>
</dbReference>
<feature type="domain" description="Flagellar hook-length control protein-like C-terminal" evidence="2">
    <location>
        <begin position="315"/>
        <end position="395"/>
    </location>
</feature>
<feature type="region of interest" description="Disordered" evidence="1">
    <location>
        <begin position="1"/>
        <end position="36"/>
    </location>
</feature>
<dbReference type="InterPro" id="IPR021136">
    <property type="entry name" value="Flagellar_hook_control-like_C"/>
</dbReference>
<feature type="compositionally biased region" description="Basic and acidic residues" evidence="1">
    <location>
        <begin position="1"/>
        <end position="17"/>
    </location>
</feature>
<dbReference type="Proteomes" id="UP001267710">
    <property type="component" value="Unassembled WGS sequence"/>
</dbReference>
<name>A0ABU1IAA6_9BURK</name>
<feature type="compositionally biased region" description="Low complexity" evidence="1">
    <location>
        <begin position="415"/>
        <end position="427"/>
    </location>
</feature>
<comment type="caution">
    <text evidence="3">The sequence shown here is derived from an EMBL/GenBank/DDBJ whole genome shotgun (WGS) entry which is preliminary data.</text>
</comment>
<feature type="compositionally biased region" description="Gly residues" evidence="1">
    <location>
        <begin position="256"/>
        <end position="269"/>
    </location>
</feature>
<evidence type="ECO:0000259" key="2">
    <source>
        <dbReference type="Pfam" id="PF02120"/>
    </source>
</evidence>
<evidence type="ECO:0000313" key="4">
    <source>
        <dbReference type="Proteomes" id="UP001267710"/>
    </source>
</evidence>
<keyword evidence="4" id="KW-1185">Reference proteome</keyword>
<dbReference type="PANTHER" id="PTHR37533">
    <property type="entry name" value="FLAGELLAR HOOK-LENGTH CONTROL PROTEIN"/>
    <property type="match status" value="1"/>
</dbReference>
<proteinExistence type="predicted"/>
<feature type="compositionally biased region" description="Basic and acidic residues" evidence="1">
    <location>
        <begin position="397"/>
        <end position="414"/>
    </location>
</feature>
<keyword evidence="3" id="KW-0969">Cilium</keyword>
<keyword evidence="3" id="KW-0282">Flagellum</keyword>
<feature type="region of interest" description="Disordered" evidence="1">
    <location>
        <begin position="386"/>
        <end position="427"/>
    </location>
</feature>
<reference evidence="3 4" key="1">
    <citation type="submission" date="2023-08" db="EMBL/GenBank/DDBJ databases">
        <title>Functional and genomic diversity of the sorghum phyllosphere microbiome.</title>
        <authorList>
            <person name="Shade A."/>
        </authorList>
    </citation>
    <scope>NUCLEOTIDE SEQUENCE [LARGE SCALE GENOMIC DNA]</scope>
    <source>
        <strain evidence="3 4">SORGH_AS_0335</strain>
    </source>
</reference>
<dbReference type="EMBL" id="JAVIZX010000001">
    <property type="protein sequence ID" value="MDR6214122.1"/>
    <property type="molecule type" value="Genomic_DNA"/>
</dbReference>
<feature type="compositionally biased region" description="Polar residues" evidence="1">
    <location>
        <begin position="25"/>
        <end position="35"/>
    </location>
</feature>
<dbReference type="InterPro" id="IPR052563">
    <property type="entry name" value="FliK"/>
</dbReference>